<keyword evidence="4" id="KW-1185">Reference proteome</keyword>
<name>A0AAD6GGQ6_9EURO</name>
<dbReference type="SUPFAM" id="SSF49482">
    <property type="entry name" value="Aromatic compound dioxygenase"/>
    <property type="match status" value="1"/>
</dbReference>
<dbReference type="PANTHER" id="PTHR34315:SF1">
    <property type="entry name" value="INTRADIOL RING-CLEAVAGE DIOXYGENASES DOMAIN-CONTAINING PROTEIN-RELATED"/>
    <property type="match status" value="1"/>
</dbReference>
<keyword evidence="1" id="KW-0732">Signal</keyword>
<dbReference type="Gene3D" id="2.60.130.10">
    <property type="entry name" value="Aromatic compound dioxygenase"/>
    <property type="match status" value="1"/>
</dbReference>
<evidence type="ECO:0000313" key="4">
    <source>
        <dbReference type="Proteomes" id="UP001220324"/>
    </source>
</evidence>
<evidence type="ECO:0000313" key="2">
    <source>
        <dbReference type="EMBL" id="KAJ5543833.1"/>
    </source>
</evidence>
<sequence>MMVQITTLVSALAGLASLASLCVAHPGHNVEGEAAERAAYLKSTPLQSRSLAQCLPKMRKRGMEDLNIARREKAVRQLRQKRSLSTGASYLKARDMDSVLATDHHSNRTGLNPETDAAVLFASGGTCIVQPEVTQGPYYVGGEFVRKNVVESQRGIPLYMDIQLIDTNTCDPLPEIYTDIWHCNATGVYSGVIASGNGNENDASNEDTTFLRGVQPSDDEGVVQFETIFPGHYTGRATHIHVVTHPKNETRVLANGTIAGLHGIYDTRASHVGQLFFDQDLISAVEKNRPYSTNTQNLTKNSEDSIMEVEADTTDPVMEYVYLGDSAFDGIFAWISIGINGKKDEYESPEGWLTEEGGVENENFSMNMAGMGSIGSMISTASNAASTA</sequence>
<reference evidence="3 4" key="1">
    <citation type="journal article" date="2023" name="IMA Fungus">
        <title>Comparative genomic study of the Penicillium genus elucidates a diverse pangenome and 15 lateral gene transfer events.</title>
        <authorList>
            <person name="Petersen C."/>
            <person name="Sorensen T."/>
            <person name="Nielsen M.R."/>
            <person name="Sondergaard T.E."/>
            <person name="Sorensen J.L."/>
            <person name="Fitzpatrick D.A."/>
            <person name="Frisvad J.C."/>
            <person name="Nielsen K.L."/>
        </authorList>
    </citation>
    <scope>NUCLEOTIDE SEQUENCE [LARGE SCALE GENOMIC DNA]</scope>
    <source>
        <strain evidence="3 4">IBT 35679</strain>
    </source>
</reference>
<dbReference type="EMBL" id="JAQIZZ010000004">
    <property type="protein sequence ID" value="KAJ5543833.1"/>
    <property type="molecule type" value="Genomic_DNA"/>
</dbReference>
<feature type="chain" id="PRO_5045020732" evidence="1">
    <location>
        <begin position="25"/>
        <end position="388"/>
    </location>
</feature>
<accession>A0AAD6GGQ6</accession>
<dbReference type="EMBL" id="JAQIZZ010000004">
    <property type="protein sequence ID" value="KAJ5543844.1"/>
    <property type="molecule type" value="Genomic_DNA"/>
</dbReference>
<gene>
    <name evidence="2" type="ORF">N7494_005112</name>
    <name evidence="3" type="ORF">N7494_005123</name>
</gene>
<organism evidence="3 4">
    <name type="scientific">Penicillium frequentans</name>
    <dbReference type="NCBI Taxonomy" id="3151616"/>
    <lineage>
        <taxon>Eukaryota</taxon>
        <taxon>Fungi</taxon>
        <taxon>Dikarya</taxon>
        <taxon>Ascomycota</taxon>
        <taxon>Pezizomycotina</taxon>
        <taxon>Eurotiomycetes</taxon>
        <taxon>Eurotiomycetidae</taxon>
        <taxon>Eurotiales</taxon>
        <taxon>Aspergillaceae</taxon>
        <taxon>Penicillium</taxon>
    </lineage>
</organism>
<dbReference type="PANTHER" id="PTHR34315">
    <property type="match status" value="1"/>
</dbReference>
<dbReference type="GO" id="GO:0008199">
    <property type="term" value="F:ferric iron binding"/>
    <property type="evidence" value="ECO:0007669"/>
    <property type="project" value="InterPro"/>
</dbReference>
<proteinExistence type="predicted"/>
<feature type="signal peptide" evidence="1">
    <location>
        <begin position="1"/>
        <end position="24"/>
    </location>
</feature>
<dbReference type="GO" id="GO:0016702">
    <property type="term" value="F:oxidoreductase activity, acting on single donors with incorporation of molecular oxygen, incorporation of two atoms of oxygen"/>
    <property type="evidence" value="ECO:0007669"/>
    <property type="project" value="InterPro"/>
</dbReference>
<comment type="caution">
    <text evidence="3">The sequence shown here is derived from an EMBL/GenBank/DDBJ whole genome shotgun (WGS) entry which is preliminary data.</text>
</comment>
<protein>
    <submittedName>
        <fullName evidence="3">Protocatechuate 3-4-dioxygenase beta subunit</fullName>
    </submittedName>
</protein>
<evidence type="ECO:0000313" key="3">
    <source>
        <dbReference type="EMBL" id="KAJ5543844.1"/>
    </source>
</evidence>
<evidence type="ECO:0000256" key="1">
    <source>
        <dbReference type="SAM" id="SignalP"/>
    </source>
</evidence>
<dbReference type="InterPro" id="IPR015889">
    <property type="entry name" value="Intradiol_dOase_core"/>
</dbReference>
<dbReference type="AlphaFoldDB" id="A0AAD6GGQ6"/>
<reference evidence="3" key="2">
    <citation type="submission" date="2023-01" db="EMBL/GenBank/DDBJ databases">
        <authorList>
            <person name="Petersen C."/>
        </authorList>
    </citation>
    <scope>NUCLEOTIDE SEQUENCE</scope>
    <source>
        <strain evidence="3">IBT 35679</strain>
    </source>
</reference>
<dbReference type="CDD" id="cd03457">
    <property type="entry name" value="intradiol_dioxygenase_like"/>
    <property type="match status" value="1"/>
</dbReference>
<dbReference type="Proteomes" id="UP001220324">
    <property type="component" value="Unassembled WGS sequence"/>
</dbReference>